<feature type="transmembrane region" description="Helical" evidence="8">
    <location>
        <begin position="35"/>
        <end position="52"/>
    </location>
</feature>
<name>A0ABT7U9W0_9FIRM</name>
<evidence type="ECO:0000256" key="3">
    <source>
        <dbReference type="ARBA" id="ARBA00022618"/>
    </source>
</evidence>
<protein>
    <submittedName>
        <fullName evidence="10">FtsQ-type POTRA domain-containing protein</fullName>
    </submittedName>
</protein>
<keyword evidence="4 8" id="KW-0812">Transmembrane</keyword>
<dbReference type="PANTHER" id="PTHR37820:SF1">
    <property type="entry name" value="CELL DIVISION PROTEIN FTSQ"/>
    <property type="match status" value="1"/>
</dbReference>
<comment type="caution">
    <text evidence="10">The sequence shown here is derived from an EMBL/GenBank/DDBJ whole genome shotgun (WGS) entry which is preliminary data.</text>
</comment>
<evidence type="ECO:0000259" key="9">
    <source>
        <dbReference type="PROSITE" id="PS51779"/>
    </source>
</evidence>
<comment type="subcellular location">
    <subcellularLocation>
        <location evidence="1">Membrane</location>
    </subcellularLocation>
</comment>
<evidence type="ECO:0000256" key="6">
    <source>
        <dbReference type="ARBA" id="ARBA00023136"/>
    </source>
</evidence>
<reference evidence="10" key="1">
    <citation type="submission" date="2023-06" db="EMBL/GenBank/DDBJ databases">
        <title>Identification and characterization of horizontal gene transfer across gut microbiota members of farm animals based on homology search.</title>
        <authorList>
            <person name="Schwarzerova J."/>
            <person name="Nykrynova M."/>
            <person name="Jureckova K."/>
            <person name="Cejkova D."/>
            <person name="Rychlik I."/>
        </authorList>
    </citation>
    <scope>NUCLEOTIDE SEQUENCE</scope>
    <source>
        <strain evidence="10">ET39</strain>
    </source>
</reference>
<dbReference type="Pfam" id="PF08478">
    <property type="entry name" value="POTRA_1"/>
    <property type="match status" value="1"/>
</dbReference>
<dbReference type="Gene3D" id="3.40.50.10960">
    <property type="match status" value="1"/>
</dbReference>
<keyword evidence="7" id="KW-0131">Cell cycle</keyword>
<evidence type="ECO:0000256" key="2">
    <source>
        <dbReference type="ARBA" id="ARBA00022475"/>
    </source>
</evidence>
<sequence>MEGLSKEELLYDERAERLRQIRAQRQRKMRKRRHIRNFFLLALLAGIVLYFVSDLSKVHSLSVSGNFFYSDEEIYARAGVSYETRYLLKPAFLMESGLQNDELIDSVEIQKDLSGVIHIEVKEKLIVGYLIKEDRYYLLTSEGNQVEVDEDQQASARRFPLLSGFDEDQLSALAAAFDAVKDQVDIDVLSRISEILPYQTSFNENMMRVVMRDGNTLYGSYEAAGVLQIYESVLAKLQGNNVCLYMDEENGAMSKISCSEFQDEDASSKEK</sequence>
<keyword evidence="11" id="KW-1185">Reference proteome</keyword>
<dbReference type="EMBL" id="JAUDCG010000006">
    <property type="protein sequence ID" value="MDM8156422.1"/>
    <property type="molecule type" value="Genomic_DNA"/>
</dbReference>
<dbReference type="Proteomes" id="UP001529340">
    <property type="component" value="Unassembled WGS sequence"/>
</dbReference>
<evidence type="ECO:0000256" key="7">
    <source>
        <dbReference type="ARBA" id="ARBA00023306"/>
    </source>
</evidence>
<gene>
    <name evidence="10" type="ORF">QUV96_02075</name>
</gene>
<dbReference type="PROSITE" id="PS51779">
    <property type="entry name" value="POTRA"/>
    <property type="match status" value="1"/>
</dbReference>
<evidence type="ECO:0000256" key="5">
    <source>
        <dbReference type="ARBA" id="ARBA00022989"/>
    </source>
</evidence>
<reference evidence="10" key="2">
    <citation type="submission" date="2023-06" db="EMBL/GenBank/DDBJ databases">
        <authorList>
            <person name="Zeman M."/>
            <person name="Kubasova T."/>
            <person name="Jahodarova E."/>
            <person name="Nykrynova M."/>
            <person name="Rychlik I."/>
        </authorList>
    </citation>
    <scope>NUCLEOTIDE SEQUENCE</scope>
    <source>
        <strain evidence="10">ET39</strain>
    </source>
</reference>
<dbReference type="InterPro" id="IPR034746">
    <property type="entry name" value="POTRA"/>
</dbReference>
<dbReference type="RefSeq" id="WP_289606892.1">
    <property type="nucleotide sequence ID" value="NZ_JAUDCG010000006.1"/>
</dbReference>
<keyword evidence="2" id="KW-1003">Cell membrane</keyword>
<evidence type="ECO:0000256" key="8">
    <source>
        <dbReference type="SAM" id="Phobius"/>
    </source>
</evidence>
<dbReference type="InterPro" id="IPR050487">
    <property type="entry name" value="FtsQ_DivIB"/>
</dbReference>
<accession>A0ABT7U9W0</accession>
<keyword evidence="5 8" id="KW-1133">Transmembrane helix</keyword>
<dbReference type="PANTHER" id="PTHR37820">
    <property type="entry name" value="CELL DIVISION PROTEIN DIVIB"/>
    <property type="match status" value="1"/>
</dbReference>
<evidence type="ECO:0000256" key="4">
    <source>
        <dbReference type="ARBA" id="ARBA00022692"/>
    </source>
</evidence>
<organism evidence="10 11">
    <name type="scientific">Amedibacillus dolichus</name>
    <dbReference type="NCBI Taxonomy" id="31971"/>
    <lineage>
        <taxon>Bacteria</taxon>
        <taxon>Bacillati</taxon>
        <taxon>Bacillota</taxon>
        <taxon>Erysipelotrichia</taxon>
        <taxon>Erysipelotrichales</taxon>
        <taxon>Erysipelotrichaceae</taxon>
        <taxon>Amedibacillus</taxon>
    </lineage>
</organism>
<keyword evidence="6 8" id="KW-0472">Membrane</keyword>
<evidence type="ECO:0000256" key="1">
    <source>
        <dbReference type="ARBA" id="ARBA00004370"/>
    </source>
</evidence>
<feature type="domain" description="POTRA" evidence="9">
    <location>
        <begin position="56"/>
        <end position="124"/>
    </location>
</feature>
<keyword evidence="3" id="KW-0132">Cell division</keyword>
<dbReference type="InterPro" id="IPR013685">
    <property type="entry name" value="POTRA_FtsQ_type"/>
</dbReference>
<evidence type="ECO:0000313" key="10">
    <source>
        <dbReference type="EMBL" id="MDM8156422.1"/>
    </source>
</evidence>
<evidence type="ECO:0000313" key="11">
    <source>
        <dbReference type="Proteomes" id="UP001529340"/>
    </source>
</evidence>
<proteinExistence type="predicted"/>